<dbReference type="InterPro" id="IPR006311">
    <property type="entry name" value="TAT_signal"/>
</dbReference>
<evidence type="ECO:0000313" key="7">
    <source>
        <dbReference type="Proteomes" id="UP000199093"/>
    </source>
</evidence>
<dbReference type="AlphaFoldDB" id="A0A1G8LYB3"/>
<dbReference type="GO" id="GO:0030246">
    <property type="term" value="F:carbohydrate binding"/>
    <property type="evidence" value="ECO:0007669"/>
    <property type="project" value="UniProtKB-ARBA"/>
</dbReference>
<dbReference type="PANTHER" id="PTHR46847">
    <property type="entry name" value="D-ALLOSE-BINDING PERIPLASMIC PROTEIN-RELATED"/>
    <property type="match status" value="1"/>
</dbReference>
<dbReference type="STRING" id="555512.SAMN04487993_100766"/>
<evidence type="ECO:0000256" key="1">
    <source>
        <dbReference type="ARBA" id="ARBA00004196"/>
    </source>
</evidence>
<comment type="subcellular location">
    <subcellularLocation>
        <location evidence="1">Cell envelope</location>
    </subcellularLocation>
</comment>
<dbReference type="Gene3D" id="3.40.50.2300">
    <property type="match status" value="2"/>
</dbReference>
<dbReference type="SUPFAM" id="SSF53822">
    <property type="entry name" value="Periplasmic binding protein-like I"/>
    <property type="match status" value="1"/>
</dbReference>
<accession>A0A1G8LYB3</accession>
<evidence type="ECO:0000256" key="2">
    <source>
        <dbReference type="ARBA" id="ARBA00007639"/>
    </source>
</evidence>
<dbReference type="InterPro" id="IPR028082">
    <property type="entry name" value="Peripla_BP_I"/>
</dbReference>
<feature type="signal peptide" evidence="4">
    <location>
        <begin position="1"/>
        <end position="30"/>
    </location>
</feature>
<gene>
    <name evidence="6" type="ORF">SAMN04487993_100766</name>
</gene>
<dbReference type="Proteomes" id="UP000199093">
    <property type="component" value="Unassembled WGS sequence"/>
</dbReference>
<reference evidence="6 7" key="1">
    <citation type="submission" date="2016-10" db="EMBL/GenBank/DDBJ databases">
        <authorList>
            <person name="de Groot N.N."/>
        </authorList>
    </citation>
    <scope>NUCLEOTIDE SEQUENCE [LARGE SCALE GENOMIC DNA]</scope>
    <source>
        <strain evidence="6 7">DSM 26424</strain>
    </source>
</reference>
<evidence type="ECO:0000259" key="5">
    <source>
        <dbReference type="Pfam" id="PF13407"/>
    </source>
</evidence>
<dbReference type="RefSeq" id="WP_089846255.1">
    <property type="nucleotide sequence ID" value="NZ_FNEJ01000007.1"/>
</dbReference>
<dbReference type="PROSITE" id="PS51318">
    <property type="entry name" value="TAT"/>
    <property type="match status" value="1"/>
</dbReference>
<keyword evidence="7" id="KW-1185">Reference proteome</keyword>
<dbReference type="InterPro" id="IPR025997">
    <property type="entry name" value="SBP_2_dom"/>
</dbReference>
<evidence type="ECO:0000256" key="3">
    <source>
        <dbReference type="ARBA" id="ARBA00022729"/>
    </source>
</evidence>
<comment type="similarity">
    <text evidence="2">Belongs to the bacterial solute-binding protein 2 family.</text>
</comment>
<evidence type="ECO:0000256" key="4">
    <source>
        <dbReference type="SAM" id="SignalP"/>
    </source>
</evidence>
<name>A0A1G8LYB3_9RHOB</name>
<dbReference type="Pfam" id="PF13407">
    <property type="entry name" value="Peripla_BP_4"/>
    <property type="match status" value="1"/>
</dbReference>
<feature type="domain" description="Periplasmic binding protein" evidence="5">
    <location>
        <begin position="36"/>
        <end position="293"/>
    </location>
</feature>
<keyword evidence="3 4" id="KW-0732">Signal</keyword>
<dbReference type="OrthoDB" id="9805127at2"/>
<sequence>MFKRRHILGVATAALTAASLTLGGAMPAAAQNKEVVYLTPGLDLPFWRYLSKGVEKVATAEGYGFQALDSHNDAQQQLQNAQDAIARGVAGIVLSPTDSSTAPSVLSLAEKAGIPVVIADIGTNSGTYVSFIISDNYEGAHGTGEALAAAMKERGWEDGSVGIVAISQARLNGQARTKGFKDAMTEAGVAKEAGLQQMQSYTADETFRFTQDMLTANPDMRGIFVQTDQPAIGALRAIKAARRQGEVLVAAFDGIPEFVPMLQSGEIVASGMQQPHLMGEESAKALFAHLNGETPEKEILVPIVVVTDQNIEEMLPTITETVFAGELGDS</sequence>
<proteinExistence type="inferred from homology"/>
<evidence type="ECO:0000313" key="6">
    <source>
        <dbReference type="EMBL" id="SDI60613.1"/>
    </source>
</evidence>
<protein>
    <submittedName>
        <fullName evidence="6">Ribose transport system substrate-binding protein</fullName>
    </submittedName>
</protein>
<organism evidence="6 7">
    <name type="scientific">Salipiger marinus</name>
    <dbReference type="NCBI Taxonomy" id="555512"/>
    <lineage>
        <taxon>Bacteria</taxon>
        <taxon>Pseudomonadati</taxon>
        <taxon>Pseudomonadota</taxon>
        <taxon>Alphaproteobacteria</taxon>
        <taxon>Rhodobacterales</taxon>
        <taxon>Roseobacteraceae</taxon>
        <taxon>Salipiger</taxon>
    </lineage>
</organism>
<feature type="chain" id="PRO_5011695695" evidence="4">
    <location>
        <begin position="31"/>
        <end position="330"/>
    </location>
</feature>
<dbReference type="CDD" id="cd06319">
    <property type="entry name" value="PBP1_ABC_sugar_binding-like"/>
    <property type="match status" value="1"/>
</dbReference>
<dbReference type="EMBL" id="FNEJ01000007">
    <property type="protein sequence ID" value="SDI60613.1"/>
    <property type="molecule type" value="Genomic_DNA"/>
</dbReference>
<dbReference type="GO" id="GO:0030313">
    <property type="term" value="C:cell envelope"/>
    <property type="evidence" value="ECO:0007669"/>
    <property type="project" value="UniProtKB-SubCell"/>
</dbReference>
<dbReference type="PANTHER" id="PTHR46847:SF1">
    <property type="entry name" value="D-ALLOSE-BINDING PERIPLASMIC PROTEIN-RELATED"/>
    <property type="match status" value="1"/>
</dbReference>